<gene>
    <name evidence="1" type="ORF">CYCCA115_LOCUS23176</name>
</gene>
<evidence type="ECO:0000313" key="2">
    <source>
        <dbReference type="Proteomes" id="UP001295423"/>
    </source>
</evidence>
<evidence type="ECO:0000313" key="1">
    <source>
        <dbReference type="EMBL" id="CAJ1968304.1"/>
    </source>
</evidence>
<protein>
    <submittedName>
        <fullName evidence="1">Uncharacterized protein</fullName>
    </submittedName>
</protein>
<reference evidence="1" key="1">
    <citation type="submission" date="2023-08" db="EMBL/GenBank/DDBJ databases">
        <authorList>
            <person name="Audoor S."/>
            <person name="Bilcke G."/>
        </authorList>
    </citation>
    <scope>NUCLEOTIDE SEQUENCE</scope>
</reference>
<dbReference type="Proteomes" id="UP001295423">
    <property type="component" value="Unassembled WGS sequence"/>
</dbReference>
<comment type="caution">
    <text evidence="1">The sequence shown here is derived from an EMBL/GenBank/DDBJ whole genome shotgun (WGS) entry which is preliminary data.</text>
</comment>
<sequence>MIQTFFVDATELDEKDPYTGILSAVALPTQATIHTTLNATPSQLVFGRDAMLDIEFHADWNAIKTRKQKDINENDLWDNAKRTPHNYQVGNQIMIKNDPSRKFGTNAYLGPFRVTSVNDNGTLRYQRGQINNTINIWNVSPYQVS</sequence>
<keyword evidence="2" id="KW-1185">Reference proteome</keyword>
<name>A0AAD2GDB0_9STRA</name>
<dbReference type="EMBL" id="CAKOGP040002378">
    <property type="protein sequence ID" value="CAJ1968304.1"/>
    <property type="molecule type" value="Genomic_DNA"/>
</dbReference>
<dbReference type="AlphaFoldDB" id="A0AAD2GDB0"/>
<accession>A0AAD2GDB0</accession>
<proteinExistence type="predicted"/>
<organism evidence="1 2">
    <name type="scientific">Cylindrotheca closterium</name>
    <dbReference type="NCBI Taxonomy" id="2856"/>
    <lineage>
        <taxon>Eukaryota</taxon>
        <taxon>Sar</taxon>
        <taxon>Stramenopiles</taxon>
        <taxon>Ochrophyta</taxon>
        <taxon>Bacillariophyta</taxon>
        <taxon>Bacillariophyceae</taxon>
        <taxon>Bacillariophycidae</taxon>
        <taxon>Bacillariales</taxon>
        <taxon>Bacillariaceae</taxon>
        <taxon>Cylindrotheca</taxon>
    </lineage>
</organism>